<evidence type="ECO:0000256" key="2">
    <source>
        <dbReference type="ARBA" id="ARBA00004323"/>
    </source>
</evidence>
<keyword evidence="9" id="KW-0735">Signal-anchor</keyword>
<evidence type="ECO:0000256" key="7">
    <source>
        <dbReference type="ARBA" id="ARBA00022679"/>
    </source>
</evidence>
<evidence type="ECO:0000313" key="15">
    <source>
        <dbReference type="Proteomes" id="UP000306102"/>
    </source>
</evidence>
<comment type="pathway">
    <text evidence="3">Protein modification; protein glycosylation.</text>
</comment>
<keyword evidence="6" id="KW-0328">Glycosyltransferase</keyword>
<dbReference type="GO" id="GO:0000139">
    <property type="term" value="C:Golgi membrane"/>
    <property type="evidence" value="ECO:0007669"/>
    <property type="project" value="UniProtKB-SubCell"/>
</dbReference>
<evidence type="ECO:0000256" key="5">
    <source>
        <dbReference type="ARBA" id="ARBA00008821"/>
    </source>
</evidence>
<dbReference type="EMBL" id="SDRB02010594">
    <property type="protein sequence ID" value="THG05565.1"/>
    <property type="molecule type" value="Genomic_DNA"/>
</dbReference>
<accession>A0A4S4DRA7</accession>
<organism evidence="14 15">
    <name type="scientific">Camellia sinensis var. sinensis</name>
    <name type="common">China tea</name>
    <dbReference type="NCBI Taxonomy" id="542762"/>
    <lineage>
        <taxon>Eukaryota</taxon>
        <taxon>Viridiplantae</taxon>
        <taxon>Streptophyta</taxon>
        <taxon>Embryophyta</taxon>
        <taxon>Tracheophyta</taxon>
        <taxon>Spermatophyta</taxon>
        <taxon>Magnoliopsida</taxon>
        <taxon>eudicotyledons</taxon>
        <taxon>Gunneridae</taxon>
        <taxon>Pentapetalae</taxon>
        <taxon>asterids</taxon>
        <taxon>Ericales</taxon>
        <taxon>Theaceae</taxon>
        <taxon>Camellia</taxon>
    </lineage>
</organism>
<evidence type="ECO:0000313" key="14">
    <source>
        <dbReference type="EMBL" id="THG05565.1"/>
    </source>
</evidence>
<name>A0A4S4DRA7_CAMSN</name>
<dbReference type="PANTHER" id="PTHR11119">
    <property type="entry name" value="XANTHINE-URACIL / VITAMIN C PERMEASE FAMILY MEMBER"/>
    <property type="match status" value="1"/>
</dbReference>
<dbReference type="Pfam" id="PF01762">
    <property type="entry name" value="Galactosyl_T"/>
    <property type="match status" value="1"/>
</dbReference>
<dbReference type="Proteomes" id="UP000306102">
    <property type="component" value="Unassembled WGS sequence"/>
</dbReference>
<evidence type="ECO:0000256" key="10">
    <source>
        <dbReference type="ARBA" id="ARBA00022989"/>
    </source>
</evidence>
<keyword evidence="7" id="KW-0808">Transferase</keyword>
<keyword evidence="15" id="KW-1185">Reference proteome</keyword>
<dbReference type="UniPathway" id="UPA00378"/>
<comment type="caution">
    <text evidence="14">The sequence shown here is derived from an EMBL/GenBank/DDBJ whole genome shotgun (WGS) entry which is preliminary data.</text>
</comment>
<comment type="cofactor">
    <cofactor evidence="1">
        <name>Mn(2+)</name>
        <dbReference type="ChEBI" id="CHEBI:29035"/>
    </cofactor>
</comment>
<keyword evidence="13" id="KW-0464">Manganese</keyword>
<gene>
    <name evidence="14" type="ORF">TEA_006198</name>
</gene>
<keyword evidence="12" id="KW-0472">Membrane</keyword>
<proteinExistence type="inferred from homology"/>
<reference evidence="14 15" key="1">
    <citation type="journal article" date="2018" name="Proc. Natl. Acad. Sci. U.S.A.">
        <title>Draft genome sequence of Camellia sinensis var. sinensis provides insights into the evolution of the tea genome and tea quality.</title>
        <authorList>
            <person name="Wei C."/>
            <person name="Yang H."/>
            <person name="Wang S."/>
            <person name="Zhao J."/>
            <person name="Liu C."/>
            <person name="Gao L."/>
            <person name="Xia E."/>
            <person name="Lu Y."/>
            <person name="Tai Y."/>
            <person name="She G."/>
            <person name="Sun J."/>
            <person name="Cao H."/>
            <person name="Tong W."/>
            <person name="Gao Q."/>
            <person name="Li Y."/>
            <person name="Deng W."/>
            <person name="Jiang X."/>
            <person name="Wang W."/>
            <person name="Chen Q."/>
            <person name="Zhang S."/>
            <person name="Li H."/>
            <person name="Wu J."/>
            <person name="Wang P."/>
            <person name="Li P."/>
            <person name="Shi C."/>
            <person name="Zheng F."/>
            <person name="Jian J."/>
            <person name="Huang B."/>
            <person name="Shan D."/>
            <person name="Shi M."/>
            <person name="Fang C."/>
            <person name="Yue Y."/>
            <person name="Li F."/>
            <person name="Li D."/>
            <person name="Wei S."/>
            <person name="Han B."/>
            <person name="Jiang C."/>
            <person name="Yin Y."/>
            <person name="Xia T."/>
            <person name="Zhang Z."/>
            <person name="Bennetzen J.L."/>
            <person name="Zhao S."/>
            <person name="Wan X."/>
        </authorList>
    </citation>
    <scope>NUCLEOTIDE SEQUENCE [LARGE SCALE GENOMIC DNA]</scope>
    <source>
        <strain evidence="15">cv. Shuchazao</strain>
        <tissue evidence="14">Leaf</tissue>
    </source>
</reference>
<evidence type="ECO:0000256" key="3">
    <source>
        <dbReference type="ARBA" id="ARBA00004922"/>
    </source>
</evidence>
<evidence type="ECO:0000256" key="6">
    <source>
        <dbReference type="ARBA" id="ARBA00022676"/>
    </source>
</evidence>
<protein>
    <submittedName>
        <fullName evidence="14">Uncharacterized protein</fullName>
    </submittedName>
</protein>
<keyword evidence="8" id="KW-0812">Transmembrane</keyword>
<dbReference type="AlphaFoldDB" id="A0A4S4DRA7"/>
<dbReference type="InterPro" id="IPR002659">
    <property type="entry name" value="Glyco_trans_31"/>
</dbReference>
<comment type="subcellular location">
    <subcellularLocation>
        <location evidence="2">Golgi apparatus membrane</location>
        <topology evidence="2">Single-pass type II membrane protein</topology>
    </subcellularLocation>
</comment>
<evidence type="ECO:0000256" key="12">
    <source>
        <dbReference type="ARBA" id="ARBA00023136"/>
    </source>
</evidence>
<keyword evidence="10" id="KW-1133">Transmembrane helix</keyword>
<dbReference type="STRING" id="542762.A0A4S4DRA7"/>
<evidence type="ECO:0000256" key="1">
    <source>
        <dbReference type="ARBA" id="ARBA00001936"/>
    </source>
</evidence>
<sequence length="621" mass="69758">MAIDQFLESNGQLDTRVSISCVLWYHAGFLETSQKYINKGAAKEIEHRQPIVDHNSPNLSHLSPSSAYFDNIDPVSQYKIWTTEQAFNRCNISTDLVPRYNVFSDRVKAAFVISDPVDWGRDVLFSRTIVLVLAEAPDFAVGLSSNPDAVTRHDKRSRKRTVSDVLNLIPSLQCLELQSGFSKRRKIMDSRYSRQTSPQALISSEMIGKTEVSNPPCPSLFESEKLFVGCLYSTQLHERQFLRTDKFTYLINCNTRGGDSSVNGSYYRIWECRLLLKPHVVVSAENYTTLAITAACFKDVELGSTETGSQSKNKGRNRKIIAESASLLDQIRSLNQINLSCSASQAPEELPKKTKLFFAHAVENWDAEFYAKVNDDVYVNIDSYDYFLFGADALGNSLAAHLDKPRVYVGCMKSGEVFFEQSHKWYEPDSWKFGHGKVYFRHALGEMVVISQSNDENYTFEAGNGFFLLSIMQLCFKRSFGWTWTMSAYIFSKISSMRVSRLCSLKYIDGPSTSVDPHEVLTGPNLYHVEIGFLSILLKTGFGFKLAVSMPYPLPSLDIYGFMHHGRIKIPYPLQRGAPTFNASHPFGMMAAVVVSMIESTGAFKAASRLASATPPPTRVS</sequence>
<evidence type="ECO:0000256" key="11">
    <source>
        <dbReference type="ARBA" id="ARBA00023034"/>
    </source>
</evidence>
<evidence type="ECO:0000256" key="8">
    <source>
        <dbReference type="ARBA" id="ARBA00022692"/>
    </source>
</evidence>
<evidence type="ECO:0000256" key="9">
    <source>
        <dbReference type="ARBA" id="ARBA00022968"/>
    </source>
</evidence>
<comment type="similarity">
    <text evidence="4">Belongs to the glycosyltransferase 31 family.</text>
</comment>
<keyword evidence="11" id="KW-0333">Golgi apparatus</keyword>
<comment type="similarity">
    <text evidence="5">Belongs to the nucleobase:cation symporter-2 (NCS2) (TC 2.A.40) family.</text>
</comment>
<evidence type="ECO:0000256" key="13">
    <source>
        <dbReference type="ARBA" id="ARBA00023211"/>
    </source>
</evidence>
<dbReference type="GO" id="GO:0016758">
    <property type="term" value="F:hexosyltransferase activity"/>
    <property type="evidence" value="ECO:0007669"/>
    <property type="project" value="InterPro"/>
</dbReference>
<evidence type="ECO:0000256" key="4">
    <source>
        <dbReference type="ARBA" id="ARBA00008661"/>
    </source>
</evidence>